<feature type="transmembrane region" description="Helical" evidence="1">
    <location>
        <begin position="158"/>
        <end position="177"/>
    </location>
</feature>
<feature type="transmembrane region" description="Helical" evidence="1">
    <location>
        <begin position="105"/>
        <end position="123"/>
    </location>
</feature>
<dbReference type="InterPro" id="IPR018580">
    <property type="entry name" value="Uncharacterised_YfhO"/>
</dbReference>
<feature type="transmembrane region" description="Helical" evidence="1">
    <location>
        <begin position="357"/>
        <end position="378"/>
    </location>
</feature>
<evidence type="ECO:0000313" key="2">
    <source>
        <dbReference type="EMBL" id="MFD1992695.1"/>
    </source>
</evidence>
<feature type="transmembrane region" description="Helical" evidence="1">
    <location>
        <begin position="233"/>
        <end position="255"/>
    </location>
</feature>
<evidence type="ECO:0000256" key="1">
    <source>
        <dbReference type="SAM" id="Phobius"/>
    </source>
</evidence>
<feature type="transmembrane region" description="Helical" evidence="1">
    <location>
        <begin position="449"/>
        <end position="465"/>
    </location>
</feature>
<comment type="caution">
    <text evidence="2">The sequence shown here is derived from an EMBL/GenBank/DDBJ whole genome shotgun (WGS) entry which is preliminary data.</text>
</comment>
<gene>
    <name evidence="2" type="ORF">ACFSGI_22190</name>
</gene>
<protein>
    <submittedName>
        <fullName evidence="2">YfhO family protein</fullName>
    </submittedName>
</protein>
<keyword evidence="1" id="KW-0812">Transmembrane</keyword>
<feature type="transmembrane region" description="Helical" evidence="1">
    <location>
        <begin position="420"/>
        <end position="442"/>
    </location>
</feature>
<dbReference type="EMBL" id="JBHUGF010000011">
    <property type="protein sequence ID" value="MFD1992695.1"/>
    <property type="molecule type" value="Genomic_DNA"/>
</dbReference>
<accession>A0ABW4V2E6</accession>
<feature type="transmembrane region" description="Helical" evidence="1">
    <location>
        <begin position="298"/>
        <end position="320"/>
    </location>
</feature>
<feature type="transmembrane region" description="Helical" evidence="1">
    <location>
        <begin position="332"/>
        <end position="351"/>
    </location>
</feature>
<proteinExistence type="predicted"/>
<dbReference type="RefSeq" id="WP_204827223.1">
    <property type="nucleotide sequence ID" value="NZ_JBHUGF010000011.1"/>
</dbReference>
<dbReference type="Proteomes" id="UP001597403">
    <property type="component" value="Unassembled WGS sequence"/>
</dbReference>
<feature type="transmembrane region" description="Helical" evidence="1">
    <location>
        <begin position="390"/>
        <end position="408"/>
    </location>
</feature>
<feature type="transmembrane region" description="Helical" evidence="1">
    <location>
        <begin position="12"/>
        <end position="31"/>
    </location>
</feature>
<feature type="transmembrane region" description="Helical" evidence="1">
    <location>
        <begin position="872"/>
        <end position="892"/>
    </location>
</feature>
<keyword evidence="1" id="KW-1133">Transmembrane helix</keyword>
<keyword evidence="3" id="KW-1185">Reference proteome</keyword>
<reference evidence="3" key="1">
    <citation type="journal article" date="2019" name="Int. J. Syst. Evol. Microbiol.">
        <title>The Global Catalogue of Microorganisms (GCM) 10K type strain sequencing project: providing services to taxonomists for standard genome sequencing and annotation.</title>
        <authorList>
            <consortium name="The Broad Institute Genomics Platform"/>
            <consortium name="The Broad Institute Genome Sequencing Center for Infectious Disease"/>
            <person name="Wu L."/>
            <person name="Ma J."/>
        </authorList>
    </citation>
    <scope>NUCLEOTIDE SEQUENCE [LARGE SCALE GENOMIC DNA]</scope>
    <source>
        <strain evidence="3">CGMCC 1.15067</strain>
    </source>
</reference>
<dbReference type="PANTHER" id="PTHR38454:SF1">
    <property type="entry name" value="INTEGRAL MEMBRANE PROTEIN"/>
    <property type="match status" value="1"/>
</dbReference>
<sequence length="901" mass="103904">MKKLGTTLSRSETTKIFAVLGVLCLFMYWNFLSLNKLYVYVDSGADTINSYWPMLSHLMYTLKSGELPFWSFNMGMGMDMYTSNIFIGDVLNYLLIFVPNEDIAYAFGYIAVLKIMISSFIFYKLILRFNISFFSVLIGTILFGLNGYMVLWGQHYQFANVMIYFPLLILSFERLIINKQQKLFIFAVFLIAIYSYYFLFIMTIFLFIYASLRYLTFVDRNWKGYISLVFRAVGNYIIGIMIAGFILIPTVVYVLSSPRINGSVSPTFFDSINYYVTSYFRLFSNNTVGIGSDFLGVIFYYDAPIFYSSILCLLLIPQFFVTYSKKYTIPVIILYVVLIIFAIFPFFSIMLNAFSKLYYRWTFVIVFFNILFSVFALDQIIKNKVLNLKLLLLTSGTFIVLGILAYNLSIRTLNWSMEGIPNHFIVLSLVFLIIYTLLLGFMTRIDNSFYFKSGILIVLCFELFLNNSPSINDRPTVDADYIQNKQGYFDDTTSAIENIKKNDSSFYRINKNYDSVHLNDALIQKYNGFDSYNSLNSPSYITFLEYMNISMGMGNLLISGLDNRIYLETLMSQKYLLAKDDKSIPYGYVFKTNVNNINVYENKYWLPLGITYDKFIPKEQFLQFNNEQKDVAMLQGAVIDESTEKNIKLEPMSLNQMNEESISVKGGLKQSSNLSVSENKFPSFLKITATNSDPNLVIKLEKKYSGFFTLHFKASSNDKSEGQIFWSGDNSFNEADSQKISIQEGTNEYEVNLGYISDISSLRLDIANIPGIYTVQDFKLQYKTMDSKYSKYINDLKKESMTLEKVSNNYLSGNIIVDHTKLLFLSIPYDKGWKIKIDGKEAELINVNLGFMGVELQAGNHEIELKYTPPGLWLGLAISCLGLLFCIIKFGYKFYKRRYNS</sequence>
<dbReference type="PANTHER" id="PTHR38454">
    <property type="entry name" value="INTEGRAL MEMBRANE PROTEIN-RELATED"/>
    <property type="match status" value="1"/>
</dbReference>
<name>A0ABW4V2E6_9BACL</name>
<evidence type="ECO:0000313" key="3">
    <source>
        <dbReference type="Proteomes" id="UP001597403"/>
    </source>
</evidence>
<feature type="transmembrane region" description="Helical" evidence="1">
    <location>
        <begin position="129"/>
        <end position="151"/>
    </location>
</feature>
<feature type="transmembrane region" description="Helical" evidence="1">
    <location>
        <begin position="183"/>
        <end position="212"/>
    </location>
</feature>
<keyword evidence="1" id="KW-0472">Membrane</keyword>
<dbReference type="Pfam" id="PF09586">
    <property type="entry name" value="YfhO"/>
    <property type="match status" value="1"/>
</dbReference>
<organism evidence="2 3">
    <name type="scientific">Paenibacillus nicotianae</name>
    <dbReference type="NCBI Taxonomy" id="1526551"/>
    <lineage>
        <taxon>Bacteria</taxon>
        <taxon>Bacillati</taxon>
        <taxon>Bacillota</taxon>
        <taxon>Bacilli</taxon>
        <taxon>Bacillales</taxon>
        <taxon>Paenibacillaceae</taxon>
        <taxon>Paenibacillus</taxon>
    </lineage>
</organism>